<gene>
    <name evidence="3" type="ORF">QJT80_04055</name>
</gene>
<proteinExistence type="predicted"/>
<reference evidence="3" key="2">
    <citation type="submission" date="2023-04" db="EMBL/GenBank/DDBJ databases">
        <authorList>
            <person name="Beletskiy A.V."/>
            <person name="Mardanov A.V."/>
            <person name="Ravin N.V."/>
        </authorList>
    </citation>
    <scope>NUCLEOTIDE SEQUENCE</scope>
    <source>
        <strain evidence="3">GKL-01</strain>
    </source>
</reference>
<dbReference type="PRINTS" id="PR01713">
    <property type="entry name" value="NUCEPIMERASE"/>
</dbReference>
<dbReference type="Pfam" id="PF01370">
    <property type="entry name" value="Epimerase"/>
    <property type="match status" value="1"/>
</dbReference>
<name>A0AA95KJ38_9GAMM</name>
<dbReference type="KEGG" id="tdu:QJT80_04055"/>
<evidence type="ECO:0000256" key="1">
    <source>
        <dbReference type="ARBA" id="ARBA00023027"/>
    </source>
</evidence>
<keyword evidence="1" id="KW-0520">NAD</keyword>
<dbReference type="EMBL" id="CP124755">
    <property type="protein sequence ID" value="WGZ91650.1"/>
    <property type="molecule type" value="Genomic_DNA"/>
</dbReference>
<dbReference type="AlphaFoldDB" id="A0AA95KJ38"/>
<dbReference type="Proteomes" id="UP001300672">
    <property type="component" value="Chromosome"/>
</dbReference>
<dbReference type="InterPro" id="IPR001509">
    <property type="entry name" value="Epimerase_deHydtase"/>
</dbReference>
<evidence type="ECO:0000259" key="2">
    <source>
        <dbReference type="Pfam" id="PF01370"/>
    </source>
</evidence>
<dbReference type="InterPro" id="IPR036291">
    <property type="entry name" value="NAD(P)-bd_dom_sf"/>
</dbReference>
<dbReference type="Gene3D" id="3.40.50.720">
    <property type="entry name" value="NAD(P)-binding Rossmann-like Domain"/>
    <property type="match status" value="1"/>
</dbReference>
<evidence type="ECO:0000313" key="3">
    <source>
        <dbReference type="EMBL" id="WGZ91650.1"/>
    </source>
</evidence>
<reference evidence="3" key="1">
    <citation type="journal article" date="2023" name="Int. J. Mol. Sci.">
        <title>Metagenomics Revealed a New Genus 'Candidatus Thiocaldithrix dubininis' gen. nov., sp. nov. and a New Species 'Candidatus Thiothrix putei' sp. nov. in the Family Thiotrichaceae, Some Members of Which Have Traits of Both Na+- and H+-Motive Energetics.</title>
        <authorList>
            <person name="Ravin N.V."/>
            <person name="Muntyan M.S."/>
            <person name="Smolyakov D.D."/>
            <person name="Rudenko T.S."/>
            <person name="Beletsky A.V."/>
            <person name="Mardanov A.V."/>
            <person name="Grabovich M.Y."/>
        </authorList>
    </citation>
    <scope>NUCLEOTIDE SEQUENCE</scope>
    <source>
        <strain evidence="3">GKL-01</strain>
    </source>
</reference>
<dbReference type="PANTHER" id="PTHR43574">
    <property type="entry name" value="EPIMERASE-RELATED"/>
    <property type="match status" value="1"/>
</dbReference>
<dbReference type="SUPFAM" id="SSF51735">
    <property type="entry name" value="NAD(P)-binding Rossmann-fold domains"/>
    <property type="match status" value="1"/>
</dbReference>
<organism evidence="3">
    <name type="scientific">Candidatus Thiocaldithrix dubininis</name>
    <dbReference type="NCBI Taxonomy" id="3080823"/>
    <lineage>
        <taxon>Bacteria</taxon>
        <taxon>Pseudomonadati</taxon>
        <taxon>Pseudomonadota</taxon>
        <taxon>Gammaproteobacteria</taxon>
        <taxon>Thiotrichales</taxon>
        <taxon>Thiotrichaceae</taxon>
        <taxon>Candidatus Thiocaldithrix</taxon>
    </lineage>
</organism>
<protein>
    <submittedName>
        <fullName evidence="3">NAD-dependent epimerase/dehydratase family protein</fullName>
    </submittedName>
</protein>
<sequence length="337" mass="38133">MRILITGGAGFIGFHLTKALMANGHAVYSLDNLNDYYDVALKQRRLETLDTFAANEKHGSYQFFLMDLADKAAINKLFAQYSFEIVINLAAQAGVRYSLDNPQAYIDSNVQGFFNILEACRQFPVKHLLYASSSSVYGMNTHIPFSTTDRTDYPISLYAATKKSNELIAFSYSHLFDIPMTGLRFFTVYGEWGRPDMAYFKFTKAILENKPIDVYNHGDLERDFTYIDDIVQGIINLLDKTPIKQANSYSNAQAAYQIYNLGNHQPISLRRFITAIETACGKKAIERPLAMQAGDVPITYADIADSQRQFGFKPTVAIEEGIARFVQWYKGYYPSSE</sequence>
<accession>A0AA95KJ38</accession>
<feature type="domain" description="NAD-dependent epimerase/dehydratase" evidence="2">
    <location>
        <begin position="3"/>
        <end position="240"/>
    </location>
</feature>